<keyword evidence="2" id="KW-1185">Reference proteome</keyword>
<proteinExistence type="predicted"/>
<protein>
    <submittedName>
        <fullName evidence="1">Uncharacterized protein</fullName>
    </submittedName>
</protein>
<reference evidence="1 2" key="1">
    <citation type="submission" date="2018-09" db="EMBL/GenBank/DDBJ databases">
        <title>A high-quality reference genome of wild soybean provides a powerful tool to mine soybean genomes.</title>
        <authorList>
            <person name="Xie M."/>
            <person name="Chung C.Y.L."/>
            <person name="Li M.-W."/>
            <person name="Wong F.-L."/>
            <person name="Chan T.-F."/>
            <person name="Lam H.-M."/>
        </authorList>
    </citation>
    <scope>NUCLEOTIDE SEQUENCE [LARGE SCALE GENOMIC DNA]</scope>
    <source>
        <strain evidence="2">cv. W05</strain>
        <tissue evidence="1">Hypocotyl of etiolated seedlings</tissue>
    </source>
</reference>
<dbReference type="Proteomes" id="UP000289340">
    <property type="component" value="Chromosome 2"/>
</dbReference>
<name>A0A445LNJ0_GLYSO</name>
<dbReference type="EMBL" id="QZWG01000002">
    <property type="protein sequence ID" value="RZC24745.1"/>
    <property type="molecule type" value="Genomic_DNA"/>
</dbReference>
<gene>
    <name evidence="1" type="ORF">D0Y65_003777</name>
</gene>
<accession>A0A445LNJ0</accession>
<sequence>MVVVFQNPKPISMQSMTQSSPIIDNLNDAMIMDNENVPGILVGEKKLHLSDQGIQQGVEALFSFAIFINVEVHQNGFPTWRLTGFYGFSERVKRRESWDLIRKKNFSPPLPWCIARYFNDLLSPKEKLGNRDHPNWLIQGFHEVVLDSGLHDLTMEGYKYTWTKSKGKTNAIEEKFDRAMANLEWLDMFPNFKFRNTMALKSDHSLTHLILDSKNQRQ</sequence>
<dbReference type="InterPro" id="IPR036691">
    <property type="entry name" value="Endo/exonu/phosph_ase_sf"/>
</dbReference>
<dbReference type="PANTHER" id="PTHR33710:SF79">
    <property type="entry name" value="OS06G0205337 PROTEIN"/>
    <property type="match status" value="1"/>
</dbReference>
<dbReference type="SUPFAM" id="SSF56219">
    <property type="entry name" value="DNase I-like"/>
    <property type="match status" value="1"/>
</dbReference>
<dbReference type="AlphaFoldDB" id="A0A445LNJ0"/>
<comment type="caution">
    <text evidence="1">The sequence shown here is derived from an EMBL/GenBank/DDBJ whole genome shotgun (WGS) entry which is preliminary data.</text>
</comment>
<dbReference type="PANTHER" id="PTHR33710">
    <property type="entry name" value="BNAC02G09200D PROTEIN"/>
    <property type="match status" value="1"/>
</dbReference>
<organism evidence="1 2">
    <name type="scientific">Glycine soja</name>
    <name type="common">Wild soybean</name>
    <dbReference type="NCBI Taxonomy" id="3848"/>
    <lineage>
        <taxon>Eukaryota</taxon>
        <taxon>Viridiplantae</taxon>
        <taxon>Streptophyta</taxon>
        <taxon>Embryophyta</taxon>
        <taxon>Tracheophyta</taxon>
        <taxon>Spermatophyta</taxon>
        <taxon>Magnoliopsida</taxon>
        <taxon>eudicotyledons</taxon>
        <taxon>Gunneridae</taxon>
        <taxon>Pentapetalae</taxon>
        <taxon>rosids</taxon>
        <taxon>fabids</taxon>
        <taxon>Fabales</taxon>
        <taxon>Fabaceae</taxon>
        <taxon>Papilionoideae</taxon>
        <taxon>50 kb inversion clade</taxon>
        <taxon>NPAAA clade</taxon>
        <taxon>indigoferoid/millettioid clade</taxon>
        <taxon>Phaseoleae</taxon>
        <taxon>Glycine</taxon>
        <taxon>Glycine subgen. Soja</taxon>
    </lineage>
</organism>
<evidence type="ECO:0000313" key="1">
    <source>
        <dbReference type="EMBL" id="RZC24745.1"/>
    </source>
</evidence>
<evidence type="ECO:0000313" key="2">
    <source>
        <dbReference type="Proteomes" id="UP000289340"/>
    </source>
</evidence>